<evidence type="ECO:0000256" key="1">
    <source>
        <dbReference type="ARBA" id="ARBA00007905"/>
    </source>
</evidence>
<sequence>MRIVRLFFERSSVLTSKSAGFRCCSTTMAPAVPNVILNNGSKMPVLGLGTWKSKPGEVAAAVKAAIDAGYRHIDCAMCYGNEKEIGGALTEKMQDGTVKREELFITSKLWNTFHSRGAVVPTCKKTLEDLGLAYLDLYLIHWPTGFKEGEGFFPEGPDGKRIASDIDYTETWEGMQDCVDAGIVKSIGVSNFNGHQVDRILDMCKIKPVVNQFECHPYLNQKELVSHCQGKTVAVTAYSPFASPDRPWAKPTDPLLLDEPVIKGIAKKYNKSSAHVLIRYQIQRDIIVIPKSVTPSRIESNIQVFDFELTKEDMAKIDNLDCNGRICPPKGKFDHHPHFPFKMD</sequence>
<dbReference type="GO" id="GO:0016491">
    <property type="term" value="F:oxidoreductase activity"/>
    <property type="evidence" value="ECO:0007669"/>
    <property type="project" value="UniProtKB-KW"/>
</dbReference>
<comment type="caution">
    <text evidence="8">The sequence shown here is derived from an EMBL/GenBank/DDBJ whole genome shotgun (WGS) entry which is preliminary data.</text>
</comment>
<dbReference type="InterPro" id="IPR023210">
    <property type="entry name" value="NADP_OxRdtase_dom"/>
</dbReference>
<name>A0AAV2Q4B2_MEGNR</name>
<evidence type="ECO:0000259" key="7">
    <source>
        <dbReference type="Pfam" id="PF00248"/>
    </source>
</evidence>
<keyword evidence="9" id="KW-1185">Reference proteome</keyword>
<keyword evidence="3" id="KW-0560">Oxidoreductase</keyword>
<evidence type="ECO:0000256" key="5">
    <source>
        <dbReference type="PIRSR" id="PIRSR000097-2"/>
    </source>
</evidence>
<dbReference type="PROSITE" id="PS00063">
    <property type="entry name" value="ALDOKETO_REDUCTASE_3"/>
    <property type="match status" value="1"/>
</dbReference>
<organism evidence="8 9">
    <name type="scientific">Meganyctiphanes norvegica</name>
    <name type="common">Northern krill</name>
    <name type="synonym">Thysanopoda norvegica</name>
    <dbReference type="NCBI Taxonomy" id="48144"/>
    <lineage>
        <taxon>Eukaryota</taxon>
        <taxon>Metazoa</taxon>
        <taxon>Ecdysozoa</taxon>
        <taxon>Arthropoda</taxon>
        <taxon>Crustacea</taxon>
        <taxon>Multicrustacea</taxon>
        <taxon>Malacostraca</taxon>
        <taxon>Eumalacostraca</taxon>
        <taxon>Eucarida</taxon>
        <taxon>Euphausiacea</taxon>
        <taxon>Euphausiidae</taxon>
        <taxon>Meganyctiphanes</taxon>
    </lineage>
</organism>
<dbReference type="PANTHER" id="PTHR11732">
    <property type="entry name" value="ALDO/KETO REDUCTASE"/>
    <property type="match status" value="1"/>
</dbReference>
<feature type="binding site" evidence="5">
    <location>
        <position position="141"/>
    </location>
    <ligand>
        <name>substrate</name>
    </ligand>
</feature>
<proteinExistence type="inferred from homology"/>
<dbReference type="FunFam" id="3.20.20.100:FF:000006">
    <property type="entry name" value="Aldo-keto reductase family 1 member A1"/>
    <property type="match status" value="1"/>
</dbReference>
<evidence type="ECO:0000313" key="8">
    <source>
        <dbReference type="EMBL" id="CAL4067971.1"/>
    </source>
</evidence>
<feature type="active site" description="Proton donor" evidence="4">
    <location>
        <position position="79"/>
    </location>
</feature>
<dbReference type="Pfam" id="PF00248">
    <property type="entry name" value="Aldo_ket_red"/>
    <property type="match status" value="1"/>
</dbReference>
<dbReference type="AlphaFoldDB" id="A0AAV2Q4B2"/>
<evidence type="ECO:0000313" key="9">
    <source>
        <dbReference type="Proteomes" id="UP001497623"/>
    </source>
</evidence>
<dbReference type="PIRSF" id="PIRSF000097">
    <property type="entry name" value="AKR"/>
    <property type="match status" value="1"/>
</dbReference>
<dbReference type="Proteomes" id="UP001497623">
    <property type="component" value="Unassembled WGS sequence"/>
</dbReference>
<reference evidence="8 9" key="1">
    <citation type="submission" date="2024-05" db="EMBL/GenBank/DDBJ databases">
        <authorList>
            <person name="Wallberg A."/>
        </authorList>
    </citation>
    <scope>NUCLEOTIDE SEQUENCE [LARGE SCALE GENOMIC DNA]</scope>
</reference>
<dbReference type="EMBL" id="CAXKWB010002905">
    <property type="protein sequence ID" value="CAL4067971.1"/>
    <property type="molecule type" value="Genomic_DNA"/>
</dbReference>
<comment type="similarity">
    <text evidence="1">Belongs to the aldo/keto reductase family.</text>
</comment>
<dbReference type="SUPFAM" id="SSF51430">
    <property type="entry name" value="NAD(P)-linked oxidoreductase"/>
    <property type="match status" value="1"/>
</dbReference>
<dbReference type="InterPro" id="IPR018170">
    <property type="entry name" value="Aldo/ket_reductase_CS"/>
</dbReference>
<feature type="site" description="Lowers pKa of active site Tyr" evidence="6">
    <location>
        <position position="108"/>
    </location>
</feature>
<accession>A0AAV2Q4B2</accession>
<dbReference type="PROSITE" id="PS00798">
    <property type="entry name" value="ALDOKETO_REDUCTASE_1"/>
    <property type="match status" value="1"/>
</dbReference>
<keyword evidence="2" id="KW-0521">NADP</keyword>
<dbReference type="InterPro" id="IPR020471">
    <property type="entry name" value="AKR"/>
</dbReference>
<evidence type="ECO:0000256" key="3">
    <source>
        <dbReference type="ARBA" id="ARBA00023002"/>
    </source>
</evidence>
<gene>
    <name evidence="8" type="ORF">MNOR_LOCUS6853</name>
</gene>
<evidence type="ECO:0000256" key="4">
    <source>
        <dbReference type="PIRSR" id="PIRSR000097-1"/>
    </source>
</evidence>
<dbReference type="PRINTS" id="PR00069">
    <property type="entry name" value="ALDKETRDTASE"/>
</dbReference>
<feature type="domain" description="NADP-dependent oxidoreductase" evidence="7">
    <location>
        <begin position="46"/>
        <end position="320"/>
    </location>
</feature>
<dbReference type="Gene3D" id="3.20.20.100">
    <property type="entry name" value="NADP-dependent oxidoreductase domain"/>
    <property type="match status" value="1"/>
</dbReference>
<evidence type="ECO:0000256" key="2">
    <source>
        <dbReference type="ARBA" id="ARBA00022857"/>
    </source>
</evidence>
<feature type="non-terminal residue" evidence="8">
    <location>
        <position position="344"/>
    </location>
</feature>
<evidence type="ECO:0000256" key="6">
    <source>
        <dbReference type="PIRSR" id="PIRSR000097-3"/>
    </source>
</evidence>
<dbReference type="PROSITE" id="PS00062">
    <property type="entry name" value="ALDOKETO_REDUCTASE_2"/>
    <property type="match status" value="1"/>
</dbReference>
<dbReference type="InterPro" id="IPR036812">
    <property type="entry name" value="NAD(P)_OxRdtase_dom_sf"/>
</dbReference>
<protein>
    <recommendedName>
        <fullName evidence="7">NADP-dependent oxidoreductase domain-containing protein</fullName>
    </recommendedName>
</protein>